<evidence type="ECO:0000313" key="4">
    <source>
        <dbReference type="Proteomes" id="UP000004386"/>
    </source>
</evidence>
<evidence type="ECO:0000256" key="2">
    <source>
        <dbReference type="SAM" id="Phobius"/>
    </source>
</evidence>
<dbReference type="AlphaFoldDB" id="C4WQ84"/>
<evidence type="ECO:0000313" key="3">
    <source>
        <dbReference type="EMBL" id="EEQ94425.1"/>
    </source>
</evidence>
<reference evidence="3 4" key="1">
    <citation type="submission" date="2009-05" db="EMBL/GenBank/DDBJ databases">
        <authorList>
            <person name="Setubal J.C."/>
            <person name="Boyle S."/>
            <person name="Crasta O.R."/>
            <person name="Gillespie J.J."/>
            <person name="Kenyon R.W."/>
            <person name="Lu J."/>
            <person name="Mane S."/>
            <person name="Nagrani S."/>
            <person name="Shallom J.M."/>
            <person name="Shallom S."/>
            <person name="Shukla M."/>
            <person name="Snyder E.E."/>
            <person name="Sobral B.W."/>
            <person name="Wattam A.R."/>
            <person name="Will R."/>
            <person name="Williams K."/>
            <person name="Yoo H."/>
            <person name="Munk C."/>
            <person name="Tapia R."/>
            <person name="Green L."/>
            <person name="Rogers Y."/>
            <person name="Detter J.C."/>
            <person name="Bruce D."/>
            <person name="Brettin T.S."/>
            <person name="Tsolis R."/>
        </authorList>
    </citation>
    <scope>NUCLEOTIDE SEQUENCE [LARGE SCALE GENOMIC DNA]</scope>
    <source>
        <strain evidence="3 4">LMG 3301</strain>
    </source>
</reference>
<feature type="coiled-coil region" evidence="1">
    <location>
        <begin position="327"/>
        <end position="361"/>
    </location>
</feature>
<dbReference type="EMBL" id="ACQA01000002">
    <property type="protein sequence ID" value="EEQ94425.1"/>
    <property type="molecule type" value="Genomic_DNA"/>
</dbReference>
<comment type="caution">
    <text evidence="3">The sequence shown here is derived from an EMBL/GenBank/DDBJ whole genome shotgun (WGS) entry which is preliminary data.</text>
</comment>
<gene>
    <name evidence="3" type="ORF">OINT_2001654</name>
</gene>
<dbReference type="Proteomes" id="UP000004386">
    <property type="component" value="Unassembled WGS sequence"/>
</dbReference>
<keyword evidence="1" id="KW-0175">Coiled coil</keyword>
<feature type="transmembrane region" description="Helical" evidence="2">
    <location>
        <begin position="378"/>
        <end position="400"/>
    </location>
</feature>
<proteinExistence type="predicted"/>
<name>C4WQ84_9HYPH</name>
<sequence length="419" mass="43250">MVAGELSQIEKPAAIKNCKPVASLSKGDTQNELHYLFSRSSRYRVVHPLFSGITLMVDPTIVENTNDRGYVDWAAIFAGATVASGVMAVLTTFASGLGLSSFSVDEGGDISVVWLVVTALFMIISMVASYMLGGYITGRMRRPAGTATRDELTVRDGLNGLVVWGLGTIISTLLLVSAISGGAKAVGSAAETAVQTAGTVAGATAQGAGQLAGGLASGAGQAVSGLAQGAGQAAAPSVEQMLPEGLKTNPLDYLTDSLLRTDGQGSSVVGQEAQNMADFQRQVSGILGNLLSTGEISDADRTWLTNQVASRTGLSQTDAQARVNQSVERVQALRTEAQARVEEAKKAIADVQAQAAKTAEEVKAKAADAAEKARITGILTAFLLAASALVAAVAAYIGAVHGGRHRDEGRIWGGLAYRR</sequence>
<evidence type="ECO:0000256" key="1">
    <source>
        <dbReference type="SAM" id="Coils"/>
    </source>
</evidence>
<accession>C4WQ84</accession>
<feature type="transmembrane region" description="Helical" evidence="2">
    <location>
        <begin position="157"/>
        <end position="179"/>
    </location>
</feature>
<evidence type="ECO:0008006" key="5">
    <source>
        <dbReference type="Google" id="ProtNLM"/>
    </source>
</evidence>
<protein>
    <recommendedName>
        <fullName evidence="5">Mll5186 protein</fullName>
    </recommendedName>
</protein>
<feature type="transmembrane region" description="Helical" evidence="2">
    <location>
        <begin position="113"/>
        <end position="136"/>
    </location>
</feature>
<keyword evidence="2" id="KW-0472">Membrane</keyword>
<keyword evidence="2" id="KW-1133">Transmembrane helix</keyword>
<keyword evidence="2" id="KW-0812">Transmembrane</keyword>
<feature type="transmembrane region" description="Helical" evidence="2">
    <location>
        <begin position="73"/>
        <end position="93"/>
    </location>
</feature>
<dbReference type="HOGENOM" id="CLU_063844_1_0_5"/>
<organism evidence="3 4">
    <name type="scientific">Brucella intermedia LMG 3301</name>
    <dbReference type="NCBI Taxonomy" id="641118"/>
    <lineage>
        <taxon>Bacteria</taxon>
        <taxon>Pseudomonadati</taxon>
        <taxon>Pseudomonadota</taxon>
        <taxon>Alphaproteobacteria</taxon>
        <taxon>Hyphomicrobiales</taxon>
        <taxon>Brucellaceae</taxon>
        <taxon>Brucella/Ochrobactrum group</taxon>
        <taxon>Brucella</taxon>
    </lineage>
</organism>